<dbReference type="SUPFAM" id="SSF57850">
    <property type="entry name" value="RING/U-box"/>
    <property type="match status" value="1"/>
</dbReference>
<reference evidence="9 10" key="2">
    <citation type="submission" date="2019-01" db="EMBL/GenBank/DDBJ databases">
        <title>The decoding of complex shrimp genome reveals the adaptation for benthos swimmer, frequently molting mechanism and breeding impact on genome.</title>
        <authorList>
            <person name="Sun Y."/>
            <person name="Gao Y."/>
            <person name="Yu Y."/>
        </authorList>
    </citation>
    <scope>NUCLEOTIDE SEQUENCE [LARGE SCALE GENOMIC DNA]</scope>
    <source>
        <tissue evidence="9">Muscle</tissue>
    </source>
</reference>
<organism evidence="9 10">
    <name type="scientific">Penaeus vannamei</name>
    <name type="common">Whiteleg shrimp</name>
    <name type="synonym">Litopenaeus vannamei</name>
    <dbReference type="NCBI Taxonomy" id="6689"/>
    <lineage>
        <taxon>Eukaryota</taxon>
        <taxon>Metazoa</taxon>
        <taxon>Ecdysozoa</taxon>
        <taxon>Arthropoda</taxon>
        <taxon>Crustacea</taxon>
        <taxon>Multicrustacea</taxon>
        <taxon>Malacostraca</taxon>
        <taxon>Eumalacostraca</taxon>
        <taxon>Eucarida</taxon>
        <taxon>Decapoda</taxon>
        <taxon>Dendrobranchiata</taxon>
        <taxon>Penaeoidea</taxon>
        <taxon>Penaeidae</taxon>
        <taxon>Penaeus</taxon>
    </lineage>
</organism>
<evidence type="ECO:0000313" key="9">
    <source>
        <dbReference type="EMBL" id="ROT66440.1"/>
    </source>
</evidence>
<dbReference type="GO" id="GO:0008270">
    <property type="term" value="F:zinc ion binding"/>
    <property type="evidence" value="ECO:0007669"/>
    <property type="project" value="UniProtKB-KW"/>
</dbReference>
<dbReference type="SUPFAM" id="SSF50891">
    <property type="entry name" value="Cyclophilin-like"/>
    <property type="match status" value="1"/>
</dbReference>
<comment type="caution">
    <text evidence="9">The sequence shown here is derived from an EMBL/GenBank/DDBJ whole genome shotgun (WGS) entry which is preliminary data.</text>
</comment>
<gene>
    <name evidence="9" type="ORF">C7M84_015539</name>
</gene>
<dbReference type="AlphaFoldDB" id="A0A3R7NTP5"/>
<dbReference type="InterPro" id="IPR002130">
    <property type="entry name" value="Cyclophilin-type_PPIase_dom"/>
</dbReference>
<dbReference type="Pfam" id="PF00643">
    <property type="entry name" value="zf-B_box"/>
    <property type="match status" value="1"/>
</dbReference>
<evidence type="ECO:0000256" key="1">
    <source>
        <dbReference type="ARBA" id="ARBA00022723"/>
    </source>
</evidence>
<dbReference type="InterPro" id="IPR017907">
    <property type="entry name" value="Znf_RING_CS"/>
</dbReference>
<feature type="domain" description="B box-type" evidence="8">
    <location>
        <begin position="85"/>
        <end position="127"/>
    </location>
</feature>
<protein>
    <submittedName>
        <fullName evidence="9">Putative tripartite motif-containing protein 59-like isoform X1</fullName>
    </submittedName>
</protein>
<dbReference type="InterPro" id="IPR047153">
    <property type="entry name" value="TRIM45/56/19-like"/>
</dbReference>
<accession>A0A3R7NTP5</accession>
<dbReference type="OrthoDB" id="6342361at2759"/>
<feature type="region of interest" description="Disordered" evidence="5">
    <location>
        <begin position="253"/>
        <end position="294"/>
    </location>
</feature>
<evidence type="ECO:0000256" key="4">
    <source>
        <dbReference type="PROSITE-ProRule" id="PRU00024"/>
    </source>
</evidence>
<keyword evidence="3" id="KW-0862">Zinc</keyword>
<feature type="domain" description="RING-type" evidence="7">
    <location>
        <begin position="12"/>
        <end position="58"/>
    </location>
</feature>
<dbReference type="Gene3D" id="3.30.40.10">
    <property type="entry name" value="Zinc/RING finger domain, C3HC4 (zinc finger)"/>
    <property type="match status" value="1"/>
</dbReference>
<dbReference type="InterPro" id="IPR013083">
    <property type="entry name" value="Znf_RING/FYVE/PHD"/>
</dbReference>
<evidence type="ECO:0000256" key="3">
    <source>
        <dbReference type="ARBA" id="ARBA00022833"/>
    </source>
</evidence>
<sequence>MRISEMEDAVTCSVCSEVYVTGSRDPLVLPCGHTLCRACVTSVKNAATEKPLTCPICRTCHPFLSIYSLPVNFSLLSLSTTYLENQEEHCAEHGEPLTYWCRHCRVGVCGLCILTGHLRDGHSVVTTATLLEEKKEGFGADAATVIHAARELHQKTSSHFKAALVRLMCLSVANESLLEMEDTVTTLQEKVQKAKNIDHILTHEAHLKELFPTRNITNLLSEINTFESRVPIGITMERRNASAVPATARIKHDSGYTSNRSGCSSPSTNTGTSLRESPVASGLMEQSQARTGGGTGLGGLSCRVHMGDGRHAHLAWQDDHLLLYALAAAGPDPQVLIQFSALEGLLERDHPVVFLELSAGGLHLGRVYIRLRGHMRRAQQFLALCVGTLGASFVGSFFSRVNGMDGPGETLIGGKYYCQRERRFVAKGLIDGLERGEEYGDDDKAGLLADYSGGNAKHDTLFGICTTDNPGMDLVIPVFGEVTAGMEVVSAAISHHPVTDVMVSQSGLVIPTRLSQDPLCSGMDVLSLG</sequence>
<keyword evidence="1" id="KW-0479">Metal-binding</keyword>
<dbReference type="PANTHER" id="PTHR25462">
    <property type="entry name" value="BONUS, ISOFORM C-RELATED"/>
    <property type="match status" value="1"/>
</dbReference>
<evidence type="ECO:0000259" key="8">
    <source>
        <dbReference type="PROSITE" id="PS50119"/>
    </source>
</evidence>
<dbReference type="InterPro" id="IPR027370">
    <property type="entry name" value="Znf-RING_euk"/>
</dbReference>
<dbReference type="GO" id="GO:0003755">
    <property type="term" value="F:peptidyl-prolyl cis-trans isomerase activity"/>
    <property type="evidence" value="ECO:0007669"/>
    <property type="project" value="InterPro"/>
</dbReference>
<keyword evidence="10" id="KW-1185">Reference proteome</keyword>
<dbReference type="GO" id="GO:0061630">
    <property type="term" value="F:ubiquitin protein ligase activity"/>
    <property type="evidence" value="ECO:0007669"/>
    <property type="project" value="TreeGrafter"/>
</dbReference>
<evidence type="ECO:0000256" key="5">
    <source>
        <dbReference type="SAM" id="MobiDB-lite"/>
    </source>
</evidence>
<proteinExistence type="predicted"/>
<name>A0A3R7NTP5_PENVA</name>
<reference evidence="9 10" key="1">
    <citation type="submission" date="2018-04" db="EMBL/GenBank/DDBJ databases">
        <authorList>
            <person name="Zhang X."/>
            <person name="Yuan J."/>
            <person name="Li F."/>
            <person name="Xiang J."/>
        </authorList>
    </citation>
    <scope>NUCLEOTIDE SEQUENCE [LARGE SCALE GENOMIC DNA]</scope>
    <source>
        <tissue evidence="9">Muscle</tissue>
    </source>
</reference>
<dbReference type="InterPro" id="IPR029000">
    <property type="entry name" value="Cyclophilin-like_dom_sf"/>
</dbReference>
<evidence type="ECO:0000313" key="10">
    <source>
        <dbReference type="Proteomes" id="UP000283509"/>
    </source>
</evidence>
<evidence type="ECO:0000259" key="7">
    <source>
        <dbReference type="PROSITE" id="PS50089"/>
    </source>
</evidence>
<dbReference type="PROSITE" id="PS50089">
    <property type="entry name" value="ZF_RING_2"/>
    <property type="match status" value="1"/>
</dbReference>
<dbReference type="EMBL" id="QCYY01002935">
    <property type="protein sequence ID" value="ROT66440.1"/>
    <property type="molecule type" value="Genomic_DNA"/>
</dbReference>
<feature type="domain" description="PPIase cyclophilin-type" evidence="6">
    <location>
        <begin position="354"/>
        <end position="491"/>
    </location>
</feature>
<dbReference type="Proteomes" id="UP000283509">
    <property type="component" value="Unassembled WGS sequence"/>
</dbReference>
<dbReference type="Pfam" id="PF13445">
    <property type="entry name" value="zf-RING_UBOX"/>
    <property type="match status" value="1"/>
</dbReference>
<evidence type="ECO:0000259" key="6">
    <source>
        <dbReference type="PROSITE" id="PS50072"/>
    </source>
</evidence>
<dbReference type="InterPro" id="IPR001841">
    <property type="entry name" value="Znf_RING"/>
</dbReference>
<dbReference type="Gene3D" id="3.30.160.60">
    <property type="entry name" value="Classic Zinc Finger"/>
    <property type="match status" value="1"/>
</dbReference>
<dbReference type="InterPro" id="IPR000315">
    <property type="entry name" value="Znf_B-box"/>
</dbReference>
<dbReference type="GO" id="GO:0006513">
    <property type="term" value="P:protein monoubiquitination"/>
    <property type="evidence" value="ECO:0007669"/>
    <property type="project" value="TreeGrafter"/>
</dbReference>
<dbReference type="PROSITE" id="PS50072">
    <property type="entry name" value="CSA_PPIASE_2"/>
    <property type="match status" value="1"/>
</dbReference>
<dbReference type="SUPFAM" id="SSF57845">
    <property type="entry name" value="B-box zinc-binding domain"/>
    <property type="match status" value="1"/>
</dbReference>
<dbReference type="SMART" id="SM00184">
    <property type="entry name" value="RING"/>
    <property type="match status" value="1"/>
</dbReference>
<feature type="compositionally biased region" description="Polar residues" evidence="5">
    <location>
        <begin position="255"/>
        <end position="275"/>
    </location>
</feature>
<dbReference type="PANTHER" id="PTHR25462:SF229">
    <property type="entry name" value="TRANSCRIPTION INTERMEDIARY FACTOR 1-BETA"/>
    <property type="match status" value="1"/>
</dbReference>
<evidence type="ECO:0000256" key="2">
    <source>
        <dbReference type="ARBA" id="ARBA00022771"/>
    </source>
</evidence>
<dbReference type="PROSITE" id="PS00518">
    <property type="entry name" value="ZF_RING_1"/>
    <property type="match status" value="1"/>
</dbReference>
<keyword evidence="2 4" id="KW-0863">Zinc-finger</keyword>
<dbReference type="PROSITE" id="PS50119">
    <property type="entry name" value="ZF_BBOX"/>
    <property type="match status" value="1"/>
</dbReference>
<dbReference type="Gene3D" id="2.40.100.10">
    <property type="entry name" value="Cyclophilin-like"/>
    <property type="match status" value="1"/>
</dbReference>